<dbReference type="SUPFAM" id="SSF48208">
    <property type="entry name" value="Six-hairpin glycosidases"/>
    <property type="match status" value="1"/>
</dbReference>
<gene>
    <name evidence="6" type="ORF">C791_5010</name>
</gene>
<feature type="domain" description="Alpha-L-rhamnosidase six-hairpin glycosidase" evidence="5">
    <location>
        <begin position="352"/>
        <end position="497"/>
    </location>
</feature>
<dbReference type="Gene3D" id="2.60.120.260">
    <property type="entry name" value="Galactose-binding domain-like"/>
    <property type="match status" value="2"/>
</dbReference>
<dbReference type="InterPro" id="IPR013737">
    <property type="entry name" value="Bac_rhamnosid_N"/>
</dbReference>
<dbReference type="EMBL" id="ANMG01000005">
    <property type="protein sequence ID" value="EMD29270.1"/>
    <property type="molecule type" value="Genomic_DNA"/>
</dbReference>
<dbReference type="GO" id="GO:0005975">
    <property type="term" value="P:carbohydrate metabolic process"/>
    <property type="evidence" value="ECO:0007669"/>
    <property type="project" value="InterPro"/>
</dbReference>
<dbReference type="Proteomes" id="UP000014137">
    <property type="component" value="Unassembled WGS sequence"/>
</dbReference>
<dbReference type="Pfam" id="PF08531">
    <property type="entry name" value="Bac_rhamnosid_N"/>
    <property type="match status" value="1"/>
</dbReference>
<dbReference type="PANTHER" id="PTHR33307">
    <property type="entry name" value="ALPHA-RHAMNOSIDASE (EUROFUNG)"/>
    <property type="match status" value="1"/>
</dbReference>
<evidence type="ECO:0000259" key="4">
    <source>
        <dbReference type="Pfam" id="PF08531"/>
    </source>
</evidence>
<comment type="caution">
    <text evidence="6">The sequence shown here is derived from an EMBL/GenBank/DDBJ whole genome shotgun (WGS) entry which is preliminary data.</text>
</comment>
<evidence type="ECO:0000313" key="7">
    <source>
        <dbReference type="Proteomes" id="UP000014137"/>
    </source>
</evidence>
<evidence type="ECO:0000259" key="3">
    <source>
        <dbReference type="Pfam" id="PF05592"/>
    </source>
</evidence>
<dbReference type="Gene3D" id="1.50.10.10">
    <property type="match status" value="1"/>
</dbReference>
<dbReference type="InterPro" id="IPR035396">
    <property type="entry name" value="Bac_rhamnosid6H"/>
</dbReference>
<dbReference type="InterPro" id="IPR008902">
    <property type="entry name" value="Rhamnosid_concanavalin"/>
</dbReference>
<dbReference type="InterPro" id="IPR012341">
    <property type="entry name" value="6hp_glycosidase-like_sf"/>
</dbReference>
<name>M2QB47_9PSEU</name>
<dbReference type="Pfam" id="PF17389">
    <property type="entry name" value="Bac_rhamnosid6H"/>
    <property type="match status" value="1"/>
</dbReference>
<proteinExistence type="predicted"/>
<reference evidence="6 7" key="1">
    <citation type="submission" date="2012-10" db="EMBL/GenBank/DDBJ databases">
        <title>Genome assembly of Amycolatopsis azurea DSM 43854.</title>
        <authorList>
            <person name="Khatri I."/>
            <person name="Kaur I."/>
            <person name="Subramanian S."/>
            <person name="Mayilraj S."/>
        </authorList>
    </citation>
    <scope>NUCLEOTIDE SEQUENCE [LARGE SCALE GENOMIC DNA]</scope>
    <source>
        <strain evidence="6 7">DSM 43854</strain>
    </source>
</reference>
<dbReference type="EC" id="3.2.1.40" evidence="2"/>
<dbReference type="PATRIC" id="fig|1238180.3.peg.996"/>
<feature type="domain" description="Alpha-L-rhamnosidase concanavalin-like" evidence="3">
    <location>
        <begin position="238"/>
        <end position="346"/>
    </location>
</feature>
<sequence length="508" mass="55746">MRVSTELGTSDWSAPLTWETGLLAPEDWVASWIGPAETEVPPPGFRPAYHLRTTVTLPGPVARARVYATAHGIYELFLGGERVGDAELSPGLTAYRDHLHVQAHDVTGLLQPGEVVFGAILSDGWYRGRTSYHRLPDGFGDRTALLAQLHVDYEDGTTAVFGTGPGWRSAAGAVRGADFFDGVEADLREELTGWTLPGDVPGEWAPVAARPAVAARLVSSPAPPVRRVQELPALSVTRLRRDRHIIDFGQNLAGWVRLANLGPRGTTLRLTHAEALRPDGDVDTAGGTATLRWYSPPRGIQGDRVVSAGELGEVFEPRHTRHGFRYLRVDGHPGEIAPGDVTAVAVSSDLLRTGWFRCSDERVNRLHEIAFWTYRNQECDVPTAEITRETSGWTDWGYNVRGARLLHDVSGLSVKWLADLAADQWPDGTVRNYAPDPLGPGSLTARFAIPHGQAGWGDSAVSVPWEIWRAYGDEEVLSRQYASMTAWVERVARVARENRHPARRSARP</sequence>
<dbReference type="InterPro" id="IPR008928">
    <property type="entry name" value="6-hairpin_glycosidase_sf"/>
</dbReference>
<comment type="catalytic activity">
    <reaction evidence="1">
        <text>Hydrolysis of terminal non-reducing alpha-L-rhamnose residues in alpha-L-rhamnosides.</text>
        <dbReference type="EC" id="3.2.1.40"/>
    </reaction>
</comment>
<accession>M2QB47</accession>
<dbReference type="AlphaFoldDB" id="M2QB47"/>
<dbReference type="PANTHER" id="PTHR33307:SF6">
    <property type="entry name" value="ALPHA-RHAMNOSIDASE (EUROFUNG)-RELATED"/>
    <property type="match status" value="1"/>
</dbReference>
<organism evidence="6 7">
    <name type="scientific">Amycolatopsis azurea DSM 43854</name>
    <dbReference type="NCBI Taxonomy" id="1238180"/>
    <lineage>
        <taxon>Bacteria</taxon>
        <taxon>Bacillati</taxon>
        <taxon>Actinomycetota</taxon>
        <taxon>Actinomycetes</taxon>
        <taxon>Pseudonocardiales</taxon>
        <taxon>Pseudonocardiaceae</taxon>
        <taxon>Amycolatopsis</taxon>
    </lineage>
</organism>
<dbReference type="InterPro" id="IPR016007">
    <property type="entry name" value="Alpha_rhamnosid"/>
</dbReference>
<dbReference type="Pfam" id="PF05592">
    <property type="entry name" value="Bac_rhamnosid"/>
    <property type="match status" value="1"/>
</dbReference>
<evidence type="ECO:0000256" key="1">
    <source>
        <dbReference type="ARBA" id="ARBA00001445"/>
    </source>
</evidence>
<evidence type="ECO:0000259" key="5">
    <source>
        <dbReference type="Pfam" id="PF17389"/>
    </source>
</evidence>
<feature type="domain" description="Bacterial alpha-L-rhamnosidase N-terminal" evidence="4">
    <location>
        <begin position="61"/>
        <end position="229"/>
    </location>
</feature>
<dbReference type="GO" id="GO:0030596">
    <property type="term" value="F:alpha-L-rhamnosidase activity"/>
    <property type="evidence" value="ECO:0007669"/>
    <property type="project" value="UniProtKB-EC"/>
</dbReference>
<protein>
    <recommendedName>
        <fullName evidence="2">alpha-L-rhamnosidase</fullName>
        <ecNumber evidence="2">3.2.1.40</ecNumber>
    </recommendedName>
</protein>
<evidence type="ECO:0000313" key="6">
    <source>
        <dbReference type="EMBL" id="EMD29270.1"/>
    </source>
</evidence>
<evidence type="ECO:0000256" key="2">
    <source>
        <dbReference type="ARBA" id="ARBA00012652"/>
    </source>
</evidence>